<dbReference type="GO" id="GO:0016740">
    <property type="term" value="F:transferase activity"/>
    <property type="evidence" value="ECO:0007669"/>
    <property type="project" value="UniProtKB-KW"/>
</dbReference>
<keyword evidence="4" id="KW-1185">Reference proteome</keyword>
<evidence type="ECO:0000256" key="1">
    <source>
        <dbReference type="ARBA" id="ARBA00022962"/>
    </source>
</evidence>
<dbReference type="KEGG" id="eha:Ethha_1321"/>
<evidence type="ECO:0000259" key="2">
    <source>
        <dbReference type="Pfam" id="PF00117"/>
    </source>
</evidence>
<keyword evidence="3" id="KW-0808">Transferase</keyword>
<evidence type="ECO:0000313" key="3">
    <source>
        <dbReference type="EMBL" id="ADU26861.1"/>
    </source>
</evidence>
<feature type="domain" description="Glutamine amidotransferase" evidence="2">
    <location>
        <begin position="3"/>
        <end position="186"/>
    </location>
</feature>
<dbReference type="FunFam" id="3.40.50.880:FF:000003">
    <property type="entry name" value="Anthranilate synthase component II"/>
    <property type="match status" value="1"/>
</dbReference>
<dbReference type="InterPro" id="IPR029062">
    <property type="entry name" value="Class_I_gatase-like"/>
</dbReference>
<dbReference type="eggNOG" id="COG0512">
    <property type="taxonomic scope" value="Bacteria"/>
</dbReference>
<dbReference type="HOGENOM" id="CLU_014340_1_3_9"/>
<dbReference type="PRINTS" id="PR00097">
    <property type="entry name" value="ANTSNTHASEII"/>
</dbReference>
<sequence>MILILDNYDSFSYNLYQVFGTITPDVRVVRSDKITVDGVRSLHPSHLVLSPGPGFPKDAGICIDTVHALKGELPILGVCLGHQAIGEAFGGKVVHAPQLMHGKTSTVTLDRDCPLFKGLPETVNVMRYHSLVVEKATLPSCLRVTAAEPQGEVMAFMHKEYPVFGLQFHPESFMTEHGVDMLRNFYSIQV</sequence>
<dbReference type="STRING" id="663278.Ethha_1321"/>
<dbReference type="PRINTS" id="PR00099">
    <property type="entry name" value="CPSGATASE"/>
</dbReference>
<name>E6U694_ETHHY</name>
<dbReference type="NCBIfam" id="TIGR00566">
    <property type="entry name" value="trpG_papA"/>
    <property type="match status" value="1"/>
</dbReference>
<dbReference type="GO" id="GO:0005829">
    <property type="term" value="C:cytosol"/>
    <property type="evidence" value="ECO:0007669"/>
    <property type="project" value="TreeGrafter"/>
</dbReference>
<gene>
    <name evidence="3" type="ordered locus">Ethha_1321</name>
</gene>
<dbReference type="InterPro" id="IPR050472">
    <property type="entry name" value="Anth_synth/Amidotransfase"/>
</dbReference>
<dbReference type="Pfam" id="PF00117">
    <property type="entry name" value="GATase"/>
    <property type="match status" value="1"/>
</dbReference>
<dbReference type="PRINTS" id="PR00096">
    <property type="entry name" value="GATASE"/>
</dbReference>
<reference evidence="3 4" key="1">
    <citation type="submission" date="2010-12" db="EMBL/GenBank/DDBJ databases">
        <title>Complete sequence of Ethanoligenens harbinense YUAN-3.</title>
        <authorList>
            <person name="Lucas S."/>
            <person name="Copeland A."/>
            <person name="Lapidus A."/>
            <person name="Cheng J.-F."/>
            <person name="Bruce D."/>
            <person name="Goodwin L."/>
            <person name="Pitluck S."/>
            <person name="Chertkov O."/>
            <person name="Misra M."/>
            <person name="Detter J.C."/>
            <person name="Han C."/>
            <person name="Tapia R."/>
            <person name="Land M."/>
            <person name="Hauser L."/>
            <person name="Jeffries C."/>
            <person name="Kyrpides N."/>
            <person name="Ivanova N."/>
            <person name="Mikhailova N."/>
            <person name="Wang A."/>
            <person name="Mouttaki H."/>
            <person name="He Z."/>
            <person name="Zhou J."/>
            <person name="Hemme C.L."/>
            <person name="Woyke T."/>
        </authorList>
    </citation>
    <scope>NUCLEOTIDE SEQUENCE [LARGE SCALE GENOMIC DNA]</scope>
    <source>
        <strain evidence="4">DSM 18485 / JCM 12961 / CGMCC 1.5033 / YUAN-3</strain>
    </source>
</reference>
<dbReference type="MEROPS" id="C26.959"/>
<dbReference type="GO" id="GO:0000162">
    <property type="term" value="P:L-tryptophan biosynthetic process"/>
    <property type="evidence" value="ECO:0007669"/>
    <property type="project" value="TreeGrafter"/>
</dbReference>
<evidence type="ECO:0000313" key="4">
    <source>
        <dbReference type="Proteomes" id="UP000001551"/>
    </source>
</evidence>
<dbReference type="InterPro" id="IPR006221">
    <property type="entry name" value="TrpG/PapA_dom"/>
</dbReference>
<dbReference type="RefSeq" id="WP_013485216.1">
    <property type="nucleotide sequence ID" value="NC_014828.1"/>
</dbReference>
<dbReference type="AlphaFoldDB" id="E6U694"/>
<dbReference type="CDD" id="cd01743">
    <property type="entry name" value="GATase1_Anthranilate_Synthase"/>
    <property type="match status" value="1"/>
</dbReference>
<dbReference type="EMBL" id="CP002400">
    <property type="protein sequence ID" value="ADU26861.1"/>
    <property type="molecule type" value="Genomic_DNA"/>
</dbReference>
<protein>
    <submittedName>
        <fullName evidence="3">Glutamine amidotransferase of anthranilate synthase</fullName>
    </submittedName>
</protein>
<dbReference type="Gene3D" id="3.40.50.880">
    <property type="match status" value="1"/>
</dbReference>
<dbReference type="Proteomes" id="UP000001551">
    <property type="component" value="Chromosome"/>
</dbReference>
<accession>E6U694</accession>
<dbReference type="GO" id="GO:0004049">
    <property type="term" value="F:anthranilate synthase activity"/>
    <property type="evidence" value="ECO:0007669"/>
    <property type="project" value="TreeGrafter"/>
</dbReference>
<dbReference type="PANTHER" id="PTHR43418:SF4">
    <property type="entry name" value="MULTIFUNCTIONAL TRYPTOPHAN BIOSYNTHESIS PROTEIN"/>
    <property type="match status" value="1"/>
</dbReference>
<proteinExistence type="predicted"/>
<dbReference type="PANTHER" id="PTHR43418">
    <property type="entry name" value="MULTIFUNCTIONAL TRYPTOPHAN BIOSYNTHESIS PROTEIN-RELATED"/>
    <property type="match status" value="1"/>
</dbReference>
<organism evidence="3 4">
    <name type="scientific">Ethanoligenens harbinense (strain DSM 18485 / JCM 12961 / CGMCC 1.5033 / YUAN-3)</name>
    <dbReference type="NCBI Taxonomy" id="663278"/>
    <lineage>
        <taxon>Bacteria</taxon>
        <taxon>Bacillati</taxon>
        <taxon>Bacillota</taxon>
        <taxon>Clostridia</taxon>
        <taxon>Eubacteriales</taxon>
        <taxon>Oscillospiraceae</taxon>
        <taxon>Ethanoligenens</taxon>
    </lineage>
</organism>
<dbReference type="PROSITE" id="PS51273">
    <property type="entry name" value="GATASE_TYPE_1"/>
    <property type="match status" value="1"/>
</dbReference>
<dbReference type="SUPFAM" id="SSF52317">
    <property type="entry name" value="Class I glutamine amidotransferase-like"/>
    <property type="match status" value="1"/>
</dbReference>
<dbReference type="InterPro" id="IPR017926">
    <property type="entry name" value="GATASE"/>
</dbReference>
<keyword evidence="1 3" id="KW-0315">Glutamine amidotransferase</keyword>